<evidence type="ECO:0000256" key="1">
    <source>
        <dbReference type="ARBA" id="ARBA00000109"/>
    </source>
</evidence>
<dbReference type="GO" id="GO:0004525">
    <property type="term" value="F:ribonuclease III activity"/>
    <property type="evidence" value="ECO:0007669"/>
    <property type="project" value="UniProtKB-UniRule"/>
</dbReference>
<dbReference type="AlphaFoldDB" id="A0A1T2LA90"/>
<evidence type="ECO:0000256" key="10">
    <source>
        <dbReference type="ARBA" id="ARBA00022723"/>
    </source>
</evidence>
<dbReference type="GO" id="GO:0010468">
    <property type="term" value="P:regulation of gene expression"/>
    <property type="evidence" value="ECO:0007669"/>
    <property type="project" value="TreeGrafter"/>
</dbReference>
<dbReference type="EC" id="3.1.26.3" evidence="15"/>
<evidence type="ECO:0000256" key="14">
    <source>
        <dbReference type="ARBA" id="ARBA00022884"/>
    </source>
</evidence>
<dbReference type="SMART" id="SM00535">
    <property type="entry name" value="RIBOc"/>
    <property type="match status" value="1"/>
</dbReference>
<dbReference type="InterPro" id="IPR036389">
    <property type="entry name" value="RNase_III_sf"/>
</dbReference>
<evidence type="ECO:0000256" key="8">
    <source>
        <dbReference type="ARBA" id="ARBA00022694"/>
    </source>
</evidence>
<keyword evidence="9 15" id="KW-0540">Nuclease</keyword>
<keyword evidence="10 15" id="KW-0479">Metal-binding</keyword>
<evidence type="ECO:0000256" key="6">
    <source>
        <dbReference type="ARBA" id="ARBA00022552"/>
    </source>
</evidence>
<dbReference type="SUPFAM" id="SSF54768">
    <property type="entry name" value="dsRNA-binding domain-like"/>
    <property type="match status" value="1"/>
</dbReference>
<dbReference type="GO" id="GO:0042802">
    <property type="term" value="F:identical protein binding"/>
    <property type="evidence" value="ECO:0007669"/>
    <property type="project" value="UniProtKB-ARBA"/>
</dbReference>
<dbReference type="OrthoDB" id="9805026at2"/>
<feature type="active site" evidence="15">
    <location>
        <position position="41"/>
    </location>
</feature>
<evidence type="ECO:0000256" key="11">
    <source>
        <dbReference type="ARBA" id="ARBA00022759"/>
    </source>
</evidence>
<dbReference type="Pfam" id="PF14622">
    <property type="entry name" value="Ribonucleas_3_3"/>
    <property type="match status" value="1"/>
</dbReference>
<keyword evidence="13 15" id="KW-0460">Magnesium</keyword>
<dbReference type="RefSeq" id="WP_078482303.1">
    <property type="nucleotide sequence ID" value="NZ_MPRL01000003.1"/>
</dbReference>
<keyword evidence="5 15" id="KW-0963">Cytoplasm</keyword>
<dbReference type="PANTHER" id="PTHR11207">
    <property type="entry name" value="RIBONUCLEASE III"/>
    <property type="match status" value="1"/>
</dbReference>
<name>A0A1T2LA90_9GAMM</name>
<feature type="active site" evidence="15">
    <location>
        <position position="113"/>
    </location>
</feature>
<dbReference type="CDD" id="cd10845">
    <property type="entry name" value="DSRM_RNAse_III_family"/>
    <property type="match status" value="1"/>
</dbReference>
<keyword evidence="14 15" id="KW-0694">RNA-binding</keyword>
<comment type="catalytic activity">
    <reaction evidence="1 15">
        <text>Endonucleolytic cleavage to 5'-phosphomonoester.</text>
        <dbReference type="EC" id="3.1.26.3"/>
    </reaction>
</comment>
<dbReference type="SUPFAM" id="SSF69065">
    <property type="entry name" value="RNase III domain-like"/>
    <property type="match status" value="1"/>
</dbReference>
<keyword evidence="7 15" id="KW-0507">mRNA processing</keyword>
<comment type="cofactor">
    <cofactor evidence="15">
        <name>Mg(2+)</name>
        <dbReference type="ChEBI" id="CHEBI:18420"/>
    </cofactor>
</comment>
<dbReference type="Gene3D" id="3.30.160.20">
    <property type="match status" value="1"/>
</dbReference>
<evidence type="ECO:0000313" key="20">
    <source>
        <dbReference type="Proteomes" id="UP000191110"/>
    </source>
</evidence>
<dbReference type="InterPro" id="IPR014720">
    <property type="entry name" value="dsRBD_dom"/>
</dbReference>
<feature type="domain" description="DRBM" evidence="17">
    <location>
        <begin position="151"/>
        <end position="220"/>
    </location>
</feature>
<dbReference type="GO" id="GO:0046872">
    <property type="term" value="F:metal ion binding"/>
    <property type="evidence" value="ECO:0007669"/>
    <property type="project" value="UniProtKB-KW"/>
</dbReference>
<protein>
    <recommendedName>
        <fullName evidence="15">Ribonuclease 3</fullName>
        <ecNumber evidence="15">3.1.26.3</ecNumber>
    </recommendedName>
    <alternativeName>
        <fullName evidence="15">Ribonuclease III</fullName>
        <shortName evidence="15">RNase III</shortName>
    </alternativeName>
</protein>
<feature type="binding site" evidence="15">
    <location>
        <position position="37"/>
    </location>
    <ligand>
        <name>Mg(2+)</name>
        <dbReference type="ChEBI" id="CHEBI:18420"/>
    </ligand>
</feature>
<dbReference type="PROSITE" id="PS00517">
    <property type="entry name" value="RNASE_3_1"/>
    <property type="match status" value="1"/>
</dbReference>
<comment type="similarity">
    <text evidence="3">Belongs to the ribonuclease III family.</text>
</comment>
<proteinExistence type="inferred from homology"/>
<organism evidence="19 20">
    <name type="scientific">Solemya pervernicosa gill symbiont</name>
    <dbReference type="NCBI Taxonomy" id="642797"/>
    <lineage>
        <taxon>Bacteria</taxon>
        <taxon>Pseudomonadati</taxon>
        <taxon>Pseudomonadota</taxon>
        <taxon>Gammaproteobacteria</taxon>
        <taxon>sulfur-oxidizing symbionts</taxon>
    </lineage>
</organism>
<dbReference type="InterPro" id="IPR011907">
    <property type="entry name" value="RNase_III"/>
</dbReference>
<comment type="subcellular location">
    <subcellularLocation>
        <location evidence="2 15">Cytoplasm</location>
    </subcellularLocation>
</comment>
<dbReference type="GO" id="GO:0006397">
    <property type="term" value="P:mRNA processing"/>
    <property type="evidence" value="ECO:0007669"/>
    <property type="project" value="UniProtKB-UniRule"/>
</dbReference>
<evidence type="ECO:0000259" key="18">
    <source>
        <dbReference type="PROSITE" id="PS50142"/>
    </source>
</evidence>
<evidence type="ECO:0000256" key="15">
    <source>
        <dbReference type="HAMAP-Rule" id="MF_00104"/>
    </source>
</evidence>
<keyword evidence="8 15" id="KW-0819">tRNA processing</keyword>
<dbReference type="Gene3D" id="1.10.1520.10">
    <property type="entry name" value="Ribonuclease III domain"/>
    <property type="match status" value="1"/>
</dbReference>
<evidence type="ECO:0000256" key="16">
    <source>
        <dbReference type="SAM" id="MobiDB-lite"/>
    </source>
</evidence>
<feature type="binding site" evidence="15">
    <location>
        <position position="113"/>
    </location>
    <ligand>
        <name>Mg(2+)</name>
        <dbReference type="ChEBI" id="CHEBI:18420"/>
    </ligand>
</feature>
<dbReference type="HAMAP" id="MF_00104">
    <property type="entry name" value="RNase_III"/>
    <property type="match status" value="1"/>
</dbReference>
<evidence type="ECO:0000256" key="2">
    <source>
        <dbReference type="ARBA" id="ARBA00004496"/>
    </source>
</evidence>
<dbReference type="NCBIfam" id="TIGR02191">
    <property type="entry name" value="RNaseIII"/>
    <property type="match status" value="1"/>
</dbReference>
<evidence type="ECO:0000256" key="9">
    <source>
        <dbReference type="ARBA" id="ARBA00022722"/>
    </source>
</evidence>
<dbReference type="EMBL" id="MPRL01000003">
    <property type="protein sequence ID" value="OOZ42028.1"/>
    <property type="molecule type" value="Genomic_DNA"/>
</dbReference>
<evidence type="ECO:0000259" key="17">
    <source>
        <dbReference type="PROSITE" id="PS50137"/>
    </source>
</evidence>
<keyword evidence="6 15" id="KW-0698">rRNA processing</keyword>
<evidence type="ECO:0000256" key="7">
    <source>
        <dbReference type="ARBA" id="ARBA00022664"/>
    </source>
</evidence>
<dbReference type="GO" id="GO:0019843">
    <property type="term" value="F:rRNA binding"/>
    <property type="evidence" value="ECO:0007669"/>
    <property type="project" value="UniProtKB-KW"/>
</dbReference>
<dbReference type="FunFam" id="3.30.160.20:FF:000003">
    <property type="entry name" value="Ribonuclease 3"/>
    <property type="match status" value="1"/>
</dbReference>
<accession>A0A1T2LA90</accession>
<dbReference type="GO" id="GO:0003725">
    <property type="term" value="F:double-stranded RNA binding"/>
    <property type="evidence" value="ECO:0007669"/>
    <property type="project" value="TreeGrafter"/>
</dbReference>
<gene>
    <name evidence="15" type="primary">rnc</name>
    <name evidence="19" type="ORF">BOW53_01435</name>
</gene>
<evidence type="ECO:0000256" key="13">
    <source>
        <dbReference type="ARBA" id="ARBA00022842"/>
    </source>
</evidence>
<dbReference type="GO" id="GO:0006364">
    <property type="term" value="P:rRNA processing"/>
    <property type="evidence" value="ECO:0007669"/>
    <property type="project" value="UniProtKB-UniRule"/>
</dbReference>
<keyword evidence="20" id="KW-1185">Reference proteome</keyword>
<feature type="region of interest" description="Disordered" evidence="16">
    <location>
        <begin position="199"/>
        <end position="220"/>
    </location>
</feature>
<keyword evidence="11 15" id="KW-0255">Endonuclease</keyword>
<evidence type="ECO:0000256" key="3">
    <source>
        <dbReference type="ARBA" id="ARBA00010183"/>
    </source>
</evidence>
<comment type="function">
    <text evidence="15">Digests double-stranded RNA. Involved in the processing of primary rRNA transcript to yield the immediate precursors to the large and small rRNAs (23S and 16S). Processes some mRNAs, and tRNAs when they are encoded in the rRNA operon. Processes pre-crRNA and tracrRNA of type II CRISPR loci if present in the organism.</text>
</comment>
<comment type="subunit">
    <text evidence="4 15">Homodimer.</text>
</comment>
<reference evidence="19 20" key="1">
    <citation type="submission" date="2016-11" db="EMBL/GenBank/DDBJ databases">
        <title>Mixed transmission modes and dynamic genome evolution in an obligate animal-bacterial symbiosis.</title>
        <authorList>
            <person name="Russell S.L."/>
            <person name="Corbett-Detig R.B."/>
            <person name="Cavanaugh C.M."/>
        </authorList>
    </citation>
    <scope>NUCLEOTIDE SEQUENCE [LARGE SCALE GENOMIC DNA]</scope>
    <source>
        <strain evidence="19">Sveles-Q1</strain>
    </source>
</reference>
<comment type="caution">
    <text evidence="19">The sequence shown here is derived from an EMBL/GenBank/DDBJ whole genome shotgun (WGS) entry which is preliminary data.</text>
</comment>
<dbReference type="GO" id="GO:0008033">
    <property type="term" value="P:tRNA processing"/>
    <property type="evidence" value="ECO:0007669"/>
    <property type="project" value="UniProtKB-KW"/>
</dbReference>
<keyword evidence="15" id="KW-0699">rRNA-binding</keyword>
<dbReference type="PANTHER" id="PTHR11207:SF0">
    <property type="entry name" value="RIBONUCLEASE 3"/>
    <property type="match status" value="1"/>
</dbReference>
<keyword evidence="12 15" id="KW-0378">Hydrolase</keyword>
<feature type="domain" description="RNase III" evidence="18">
    <location>
        <begin position="2"/>
        <end position="124"/>
    </location>
</feature>
<evidence type="ECO:0000256" key="4">
    <source>
        <dbReference type="ARBA" id="ARBA00011738"/>
    </source>
</evidence>
<dbReference type="Proteomes" id="UP000191110">
    <property type="component" value="Unassembled WGS sequence"/>
</dbReference>
<evidence type="ECO:0000313" key="19">
    <source>
        <dbReference type="EMBL" id="OOZ42028.1"/>
    </source>
</evidence>
<feature type="binding site" evidence="15">
    <location>
        <position position="110"/>
    </location>
    <ligand>
        <name>Mg(2+)</name>
        <dbReference type="ChEBI" id="CHEBI:18420"/>
    </ligand>
</feature>
<evidence type="ECO:0000256" key="5">
    <source>
        <dbReference type="ARBA" id="ARBA00022490"/>
    </source>
</evidence>
<dbReference type="GO" id="GO:0005737">
    <property type="term" value="C:cytoplasm"/>
    <property type="evidence" value="ECO:0007669"/>
    <property type="project" value="UniProtKB-SubCell"/>
</dbReference>
<dbReference type="PROSITE" id="PS50142">
    <property type="entry name" value="RNASE_3_2"/>
    <property type="match status" value="1"/>
</dbReference>
<sequence>MLDRLQQRLGYRFKDETLLQKALTHRSVGSNNNERLEFLGDAILGMVIAESLFQQYPEEREGALSRRRASIVKGESLAVVARMLNLGEFIKLGPGELKSGGFRRDSILADAVEAILAAIYLDSEINTVRKTILTLFESLIDSSMDPALLKDPKTRLQEYLQSRKIDLPIYEVISISGKDHNQLFQVSCCLASLNINTKGEGGSRRQAEQQAAEKALDEIK</sequence>
<dbReference type="FunFam" id="1.10.1520.10:FF:000001">
    <property type="entry name" value="Ribonuclease 3"/>
    <property type="match status" value="1"/>
</dbReference>
<dbReference type="InterPro" id="IPR000999">
    <property type="entry name" value="RNase_III_dom"/>
</dbReference>
<dbReference type="Pfam" id="PF00035">
    <property type="entry name" value="dsrm"/>
    <property type="match status" value="1"/>
</dbReference>
<dbReference type="SMART" id="SM00358">
    <property type="entry name" value="DSRM"/>
    <property type="match status" value="1"/>
</dbReference>
<evidence type="ECO:0000256" key="12">
    <source>
        <dbReference type="ARBA" id="ARBA00022801"/>
    </source>
</evidence>
<dbReference type="CDD" id="cd00593">
    <property type="entry name" value="RIBOc"/>
    <property type="match status" value="1"/>
</dbReference>
<dbReference type="PROSITE" id="PS50137">
    <property type="entry name" value="DS_RBD"/>
    <property type="match status" value="1"/>
</dbReference>